<sequence>MDEEHVACPAAPGSVGENSTVRPVRHGGRDGAAPSRPVLLAGDPIAVEGRRDGGGLWIAVEREGPVRIVHVAGELELAGLRPVVARLFAVTGVDPVLRIHPDLGAARAQPDSLPEPESERTHSSKRSHSSEPGRSSQPGRSSEEESPEEVSSAHPGAPRRPV</sequence>
<dbReference type="InterPro" id="IPR036513">
    <property type="entry name" value="STAS_dom_sf"/>
</dbReference>
<evidence type="ECO:0000313" key="3">
    <source>
        <dbReference type="Proteomes" id="UP001212821"/>
    </source>
</evidence>
<gene>
    <name evidence="2" type="ORF">O1G21_00740</name>
</gene>
<dbReference type="Proteomes" id="UP001212821">
    <property type="component" value="Chromosome"/>
</dbReference>
<name>A0ABY7PVS9_9ACTN</name>
<feature type="region of interest" description="Disordered" evidence="1">
    <location>
        <begin position="1"/>
        <end position="37"/>
    </location>
</feature>
<feature type="region of interest" description="Disordered" evidence="1">
    <location>
        <begin position="104"/>
        <end position="162"/>
    </location>
</feature>
<evidence type="ECO:0000313" key="2">
    <source>
        <dbReference type="EMBL" id="WBP84528.1"/>
    </source>
</evidence>
<dbReference type="RefSeq" id="WP_270139811.1">
    <property type="nucleotide sequence ID" value="NZ_CP115450.1"/>
</dbReference>
<protein>
    <submittedName>
        <fullName evidence="2">Uncharacterized protein</fullName>
    </submittedName>
</protein>
<organism evidence="2 3">
    <name type="scientific">Kitasatospora cathayae</name>
    <dbReference type="NCBI Taxonomy" id="3004092"/>
    <lineage>
        <taxon>Bacteria</taxon>
        <taxon>Bacillati</taxon>
        <taxon>Actinomycetota</taxon>
        <taxon>Actinomycetes</taxon>
        <taxon>Kitasatosporales</taxon>
        <taxon>Streptomycetaceae</taxon>
        <taxon>Kitasatospora</taxon>
    </lineage>
</organism>
<dbReference type="EMBL" id="CP115450">
    <property type="protein sequence ID" value="WBP84528.1"/>
    <property type="molecule type" value="Genomic_DNA"/>
</dbReference>
<accession>A0ABY7PVS9</accession>
<proteinExistence type="predicted"/>
<feature type="compositionally biased region" description="Low complexity" evidence="1">
    <location>
        <begin position="130"/>
        <end position="140"/>
    </location>
</feature>
<reference evidence="3" key="1">
    <citation type="submission" date="2022-12" db="EMBL/GenBank/DDBJ databases">
        <authorList>
            <person name="Mo P."/>
        </authorList>
    </citation>
    <scope>NUCLEOTIDE SEQUENCE [LARGE SCALE GENOMIC DNA]</scope>
    <source>
        <strain evidence="3">HUAS 3-15</strain>
    </source>
</reference>
<evidence type="ECO:0000256" key="1">
    <source>
        <dbReference type="SAM" id="MobiDB-lite"/>
    </source>
</evidence>
<keyword evidence="3" id="KW-1185">Reference proteome</keyword>
<dbReference type="Gene3D" id="3.30.750.24">
    <property type="entry name" value="STAS domain"/>
    <property type="match status" value="1"/>
</dbReference>